<comment type="subcellular location">
    <subcellularLocation>
        <location evidence="1">Cell surface</location>
    </subcellularLocation>
</comment>
<comment type="caution">
    <text evidence="3">The sequence shown here is derived from an EMBL/GenBank/DDBJ whole genome shotgun (WGS) entry which is preliminary data.</text>
</comment>
<name>A0A150LBN8_9BACL</name>
<evidence type="ECO:0008006" key="5">
    <source>
        <dbReference type="Google" id="ProtNLM"/>
    </source>
</evidence>
<dbReference type="PATRIC" id="fig|81408.3.peg.414"/>
<dbReference type="AlphaFoldDB" id="A0A150LBN8"/>
<evidence type="ECO:0000313" key="3">
    <source>
        <dbReference type="EMBL" id="KYD09665.1"/>
    </source>
</evidence>
<reference evidence="3 4" key="1">
    <citation type="submission" date="2016-01" db="EMBL/GenBank/DDBJ databases">
        <title>Draft Genome Sequences of Seven Thermophilic Sporeformers Isolated from Foods.</title>
        <authorList>
            <person name="Berendsen E.M."/>
            <person name="Wells-Bennik M.H."/>
            <person name="Krawcyk A.O."/>
            <person name="De Jong A."/>
            <person name="Holsappel S."/>
            <person name="Eijlander R.T."/>
            <person name="Kuipers O.P."/>
        </authorList>
    </citation>
    <scope>NUCLEOTIDE SEQUENCE [LARGE SCALE GENOMIC DNA]</scope>
    <source>
        <strain evidence="3 4">B4119</strain>
    </source>
</reference>
<dbReference type="InterPro" id="IPR016977">
    <property type="entry name" value="ComGF"/>
</dbReference>
<evidence type="ECO:0000313" key="4">
    <source>
        <dbReference type="Proteomes" id="UP000075455"/>
    </source>
</evidence>
<dbReference type="NCBIfam" id="NF041002">
    <property type="entry name" value="pilin_ComGF"/>
    <property type="match status" value="1"/>
</dbReference>
<dbReference type="EMBL" id="LQYS01000095">
    <property type="protein sequence ID" value="KYD09665.1"/>
    <property type="molecule type" value="Genomic_DNA"/>
</dbReference>
<evidence type="ECO:0000256" key="1">
    <source>
        <dbReference type="ARBA" id="ARBA00004241"/>
    </source>
</evidence>
<dbReference type="Pfam" id="PF07963">
    <property type="entry name" value="N_methyl"/>
    <property type="match status" value="1"/>
</dbReference>
<organism evidence="3 4">
    <name type="scientific">Saccharococcus caldoxylosilyticus</name>
    <dbReference type="NCBI Taxonomy" id="81408"/>
    <lineage>
        <taxon>Bacteria</taxon>
        <taxon>Bacillati</taxon>
        <taxon>Bacillota</taxon>
        <taxon>Bacilli</taxon>
        <taxon>Bacillales</taxon>
        <taxon>Anoxybacillaceae</taxon>
        <taxon>Saccharococcus</taxon>
    </lineage>
</organism>
<protein>
    <recommendedName>
        <fullName evidence="5">Competence protein ComGF</fullName>
    </recommendedName>
</protein>
<dbReference type="Pfam" id="PF15980">
    <property type="entry name" value="ComGF"/>
    <property type="match status" value="1"/>
</dbReference>
<proteinExistence type="predicted"/>
<dbReference type="GO" id="GO:0009986">
    <property type="term" value="C:cell surface"/>
    <property type="evidence" value="ECO:0007669"/>
    <property type="project" value="UniProtKB-SubCell"/>
</dbReference>
<gene>
    <name evidence="3" type="ORF">B4119_2513</name>
</gene>
<evidence type="ECO:0000256" key="2">
    <source>
        <dbReference type="ARBA" id="ARBA00023287"/>
    </source>
</evidence>
<keyword evidence="2" id="KW-0178">Competence</keyword>
<accession>A0A150LBN8</accession>
<dbReference type="STRING" id="81408.B4119_2513"/>
<dbReference type="InterPro" id="IPR012902">
    <property type="entry name" value="N_methyl_site"/>
</dbReference>
<dbReference type="eggNOG" id="COG4940">
    <property type="taxonomic scope" value="Bacteria"/>
</dbReference>
<sequence>MWVWKTMIHAKKGFTFLEMIAVLSIVLLVTSLLPFLFDARLFTYDNVNGFHRTEWHIFLQQLQGELNESKRWKSSGTVLYLEKFTGEQVSFDLYKSTIRRQVNGTGNETALQSVKSVAYTATNNGIFLRVMATDGKTYEAFLSRLF</sequence>
<dbReference type="GO" id="GO:0030420">
    <property type="term" value="P:establishment of competence for transformation"/>
    <property type="evidence" value="ECO:0007669"/>
    <property type="project" value="UniProtKB-KW"/>
</dbReference>
<dbReference type="Proteomes" id="UP000075455">
    <property type="component" value="Unassembled WGS sequence"/>
</dbReference>
<dbReference type="NCBIfam" id="TIGR02532">
    <property type="entry name" value="IV_pilin_GFxxxE"/>
    <property type="match status" value="1"/>
</dbReference>